<accession>A0A830FG75</accession>
<evidence type="ECO:0000313" key="2">
    <source>
        <dbReference type="Proteomes" id="UP000607197"/>
    </source>
</evidence>
<organism evidence="1 2">
    <name type="scientific">Halocalculus aciditolerans</name>
    <dbReference type="NCBI Taxonomy" id="1383812"/>
    <lineage>
        <taxon>Archaea</taxon>
        <taxon>Methanobacteriati</taxon>
        <taxon>Methanobacteriota</taxon>
        <taxon>Stenosarchaea group</taxon>
        <taxon>Halobacteria</taxon>
        <taxon>Halobacteriales</taxon>
        <taxon>Halobacteriaceae</taxon>
        <taxon>Halocalculus</taxon>
    </lineage>
</organism>
<dbReference type="Proteomes" id="UP000607197">
    <property type="component" value="Unassembled WGS sequence"/>
</dbReference>
<evidence type="ECO:0000313" key="1">
    <source>
        <dbReference type="EMBL" id="GGL71404.1"/>
    </source>
</evidence>
<reference evidence="1" key="1">
    <citation type="journal article" date="2014" name="Int. J. Syst. Evol. Microbiol.">
        <title>Complete genome sequence of Corynebacterium casei LMG S-19264T (=DSM 44701T), isolated from a smear-ripened cheese.</title>
        <authorList>
            <consortium name="US DOE Joint Genome Institute (JGI-PGF)"/>
            <person name="Walter F."/>
            <person name="Albersmeier A."/>
            <person name="Kalinowski J."/>
            <person name="Ruckert C."/>
        </authorList>
    </citation>
    <scope>NUCLEOTIDE SEQUENCE</scope>
    <source>
        <strain evidence="1">JCM 19596</strain>
    </source>
</reference>
<gene>
    <name evidence="1" type="ORF">GCM10009039_31840</name>
</gene>
<dbReference type="EMBL" id="BMPG01000006">
    <property type="protein sequence ID" value="GGL71404.1"/>
    <property type="molecule type" value="Genomic_DNA"/>
</dbReference>
<protein>
    <submittedName>
        <fullName evidence="1">Uncharacterized protein</fullName>
    </submittedName>
</protein>
<dbReference type="AlphaFoldDB" id="A0A830FG75"/>
<sequence>MIEGDKIGLIRIILPDTEVIVEKFVIGKGESSVPVIEPGLLLETKISRKHPVDRGID</sequence>
<name>A0A830FG75_9EURY</name>
<dbReference type="RefSeq" id="WP_229774176.1">
    <property type="nucleotide sequence ID" value="NZ_BMPG01000006.1"/>
</dbReference>
<proteinExistence type="predicted"/>
<reference evidence="1" key="2">
    <citation type="submission" date="2020-09" db="EMBL/GenBank/DDBJ databases">
        <authorList>
            <person name="Sun Q."/>
            <person name="Ohkuma M."/>
        </authorList>
    </citation>
    <scope>NUCLEOTIDE SEQUENCE</scope>
    <source>
        <strain evidence="1">JCM 19596</strain>
    </source>
</reference>
<comment type="caution">
    <text evidence="1">The sequence shown here is derived from an EMBL/GenBank/DDBJ whole genome shotgun (WGS) entry which is preliminary data.</text>
</comment>
<keyword evidence="2" id="KW-1185">Reference proteome</keyword>